<name>A0A832H514_9CYAN</name>
<keyword evidence="5 6" id="KW-0472">Membrane</keyword>
<dbReference type="InterPro" id="IPR006153">
    <property type="entry name" value="Cation/H_exchanger_TM"/>
</dbReference>
<accession>A0A832H514</accession>
<evidence type="ECO:0000256" key="4">
    <source>
        <dbReference type="ARBA" id="ARBA00022989"/>
    </source>
</evidence>
<feature type="domain" description="Cation/H+ exchanger transmembrane" evidence="8">
    <location>
        <begin position="13"/>
        <end position="390"/>
    </location>
</feature>
<evidence type="ECO:0000256" key="6">
    <source>
        <dbReference type="SAM" id="Phobius"/>
    </source>
</evidence>
<dbReference type="GO" id="GO:0016020">
    <property type="term" value="C:membrane"/>
    <property type="evidence" value="ECO:0007669"/>
    <property type="project" value="UniProtKB-SubCell"/>
</dbReference>
<dbReference type="EMBL" id="DSRD01000742">
    <property type="protein sequence ID" value="HGW94973.1"/>
    <property type="molecule type" value="Genomic_DNA"/>
</dbReference>
<dbReference type="PANTHER" id="PTHR31102">
    <property type="match status" value="1"/>
</dbReference>
<feature type="transmembrane region" description="Helical" evidence="6">
    <location>
        <begin position="115"/>
        <end position="134"/>
    </location>
</feature>
<gene>
    <name evidence="9" type="ORF">ENR47_11930</name>
</gene>
<dbReference type="GO" id="GO:0015297">
    <property type="term" value="F:antiporter activity"/>
    <property type="evidence" value="ECO:0007669"/>
    <property type="project" value="InterPro"/>
</dbReference>
<evidence type="ECO:0000256" key="2">
    <source>
        <dbReference type="ARBA" id="ARBA00008791"/>
    </source>
</evidence>
<evidence type="ECO:0000313" key="9">
    <source>
        <dbReference type="EMBL" id="HGW94973.1"/>
    </source>
</evidence>
<evidence type="ECO:0000256" key="3">
    <source>
        <dbReference type="ARBA" id="ARBA00022692"/>
    </source>
</evidence>
<feature type="transmembrane region" description="Helical" evidence="6">
    <location>
        <begin position="254"/>
        <end position="272"/>
    </location>
</feature>
<keyword evidence="3 6" id="KW-0812">Transmembrane</keyword>
<evidence type="ECO:0000256" key="1">
    <source>
        <dbReference type="ARBA" id="ARBA00004141"/>
    </source>
</evidence>
<dbReference type="PANTHER" id="PTHR31102:SF1">
    <property type="entry name" value="CATION_H+ EXCHANGER DOMAIN-CONTAINING PROTEIN"/>
    <property type="match status" value="1"/>
</dbReference>
<feature type="transmembrane region" description="Helical" evidence="6">
    <location>
        <begin position="284"/>
        <end position="303"/>
    </location>
</feature>
<comment type="caution">
    <text evidence="9">The sequence shown here is derived from an EMBL/GenBank/DDBJ whole genome shotgun (WGS) entry which is preliminary data.</text>
</comment>
<comment type="subcellular location">
    <subcellularLocation>
        <location evidence="1">Membrane</location>
        <topology evidence="1">Multi-pass membrane protein</topology>
    </subcellularLocation>
</comment>
<reference evidence="9" key="1">
    <citation type="journal article" date="2020" name="mSystems">
        <title>Genome- and Community-Level Interaction Insights into Carbon Utilization and Element Cycling Functions of Hydrothermarchaeota in Hydrothermal Sediment.</title>
        <authorList>
            <person name="Zhou Z."/>
            <person name="Liu Y."/>
            <person name="Xu W."/>
            <person name="Pan J."/>
            <person name="Luo Z.H."/>
            <person name="Li M."/>
        </authorList>
    </citation>
    <scope>NUCLEOTIDE SEQUENCE [LARGE SCALE GENOMIC DNA]</scope>
    <source>
        <strain evidence="9">SpSt-402</strain>
    </source>
</reference>
<evidence type="ECO:0000259" key="7">
    <source>
        <dbReference type="Pfam" id="PF00582"/>
    </source>
</evidence>
<feature type="transmembrane region" description="Helical" evidence="6">
    <location>
        <begin position="155"/>
        <end position="174"/>
    </location>
</feature>
<organism evidence="9">
    <name type="scientific">Oscillatoriales cyanobacterium SpSt-402</name>
    <dbReference type="NCBI Taxonomy" id="2282168"/>
    <lineage>
        <taxon>Bacteria</taxon>
        <taxon>Bacillati</taxon>
        <taxon>Cyanobacteriota</taxon>
        <taxon>Cyanophyceae</taxon>
        <taxon>Oscillatoriophycideae</taxon>
        <taxon>Oscillatoriales</taxon>
    </lineage>
</organism>
<protein>
    <submittedName>
        <fullName evidence="9">Sodium:proton antiporter</fullName>
    </submittedName>
</protein>
<comment type="similarity">
    <text evidence="2">Belongs to the universal stress protein A family.</text>
</comment>
<dbReference type="CDD" id="cd00293">
    <property type="entry name" value="USP-like"/>
    <property type="match status" value="1"/>
</dbReference>
<evidence type="ECO:0000259" key="8">
    <source>
        <dbReference type="Pfam" id="PF00999"/>
    </source>
</evidence>
<feature type="transmembrane region" description="Helical" evidence="6">
    <location>
        <begin position="194"/>
        <end position="218"/>
    </location>
</feature>
<sequence length="546" mass="57854">MLESILWILLMGFFVGQIARRLKAPALVGMVLVGIVLGPPVGNLISPDVLESANSLRIIAVMVILMKAGLGLDREKLNQQGSVALRLGFLPATCEAIAIALAAMVIFQFDFPTGLLLGCIIGAESPAVIVPGMLRLKSLGWGVRKGIPDAILTGSALSDVLLLLVFSLLLAFLSQGTATGFTLPGGLTLSALQLLPFQIILQIGLGVLLGALTARILVSLLAEQNWTQNAVQDTLVAASFALLLVVLAEDSPIFSGYLAVMSMGFFLIEFDAPLARRLRGGFDSLWVIAEIFLFVLLGASIQLSVLGHALLPGLLLLGIGTLMGRSLGWYLSTVGSNWNWRERLFLLPGNSAKATVQAAIGALPLAQGITGGETILAIAALSILITAPLGAWAIPAFAPKLLERGEVDATKVAITRQIMILAAVDTSPLASDVLTKAAELARRGDAQVIVLHIIRTADLDGIQWLQKQIQTILADIRYQFITVEGSVSEAIVHTAQTYQVDEIVIGKRGHQPLDSVLVGSVSQAVLESSPIPVVIVDDNKIMPPIR</sequence>
<dbReference type="InterPro" id="IPR051843">
    <property type="entry name" value="CPA1_transporter"/>
</dbReference>
<dbReference type="InterPro" id="IPR038770">
    <property type="entry name" value="Na+/solute_symporter_sf"/>
</dbReference>
<dbReference type="Gene3D" id="3.40.50.12370">
    <property type="match status" value="1"/>
</dbReference>
<feature type="domain" description="UspA" evidence="7">
    <location>
        <begin position="420"/>
        <end position="536"/>
    </location>
</feature>
<feature type="transmembrane region" description="Helical" evidence="6">
    <location>
        <begin position="309"/>
        <end position="332"/>
    </location>
</feature>
<proteinExistence type="inferred from homology"/>
<dbReference type="GO" id="GO:1902600">
    <property type="term" value="P:proton transmembrane transport"/>
    <property type="evidence" value="ECO:0007669"/>
    <property type="project" value="InterPro"/>
</dbReference>
<dbReference type="Gene3D" id="1.20.1530.20">
    <property type="match status" value="1"/>
</dbReference>
<feature type="transmembrane region" description="Helical" evidence="6">
    <location>
        <begin position="375"/>
        <end position="394"/>
    </location>
</feature>
<keyword evidence="4 6" id="KW-1133">Transmembrane helix</keyword>
<dbReference type="AlphaFoldDB" id="A0A832H514"/>
<feature type="transmembrane region" description="Helical" evidence="6">
    <location>
        <begin position="84"/>
        <end position="109"/>
    </location>
</feature>
<dbReference type="InterPro" id="IPR006016">
    <property type="entry name" value="UspA"/>
</dbReference>
<feature type="transmembrane region" description="Helical" evidence="6">
    <location>
        <begin position="230"/>
        <end position="248"/>
    </location>
</feature>
<dbReference type="Pfam" id="PF00582">
    <property type="entry name" value="Usp"/>
    <property type="match status" value="1"/>
</dbReference>
<feature type="transmembrane region" description="Helical" evidence="6">
    <location>
        <begin position="55"/>
        <end position="72"/>
    </location>
</feature>
<dbReference type="InterPro" id="IPR006015">
    <property type="entry name" value="Universal_stress_UspA"/>
</dbReference>
<dbReference type="Pfam" id="PF00999">
    <property type="entry name" value="Na_H_Exchanger"/>
    <property type="match status" value="1"/>
</dbReference>
<dbReference type="PRINTS" id="PR01438">
    <property type="entry name" value="UNVRSLSTRESS"/>
</dbReference>
<evidence type="ECO:0000256" key="5">
    <source>
        <dbReference type="ARBA" id="ARBA00023136"/>
    </source>
</evidence>
<dbReference type="SUPFAM" id="SSF52402">
    <property type="entry name" value="Adenine nucleotide alpha hydrolases-like"/>
    <property type="match status" value="1"/>
</dbReference>